<dbReference type="NCBIfam" id="TIGR01554">
    <property type="entry name" value="major_cap_HK97"/>
    <property type="match status" value="1"/>
</dbReference>
<reference evidence="3" key="1">
    <citation type="journal article" date="2014" name="Int. J. Syst. Evol. Microbiol.">
        <title>Complete genome sequence of Corynebacterium casei LMG S-19264T (=DSM 44701T), isolated from a smear-ripened cheese.</title>
        <authorList>
            <consortium name="US DOE Joint Genome Institute (JGI-PGF)"/>
            <person name="Walter F."/>
            <person name="Albersmeier A."/>
            <person name="Kalinowski J."/>
            <person name="Ruckert C."/>
        </authorList>
    </citation>
    <scope>NUCLEOTIDE SEQUENCE</scope>
    <source>
        <strain evidence="3">JCM 4059</strain>
    </source>
</reference>
<feature type="domain" description="Phage capsid-like C-terminal" evidence="2">
    <location>
        <begin position="219"/>
        <end position="431"/>
    </location>
</feature>
<organism evidence="3 4">
    <name type="scientific">Streptomyces mashuensis</name>
    <dbReference type="NCBI Taxonomy" id="33904"/>
    <lineage>
        <taxon>Bacteria</taxon>
        <taxon>Bacillati</taxon>
        <taxon>Actinomycetota</taxon>
        <taxon>Actinomycetes</taxon>
        <taxon>Kitasatosporales</taxon>
        <taxon>Streptomycetaceae</taxon>
        <taxon>Streptomyces</taxon>
    </lineage>
</organism>
<name>A0A919EBF9_9ACTN</name>
<gene>
    <name evidence="3" type="ORF">GCM10010218_13380</name>
</gene>
<dbReference type="RefSeq" id="WP_190128482.1">
    <property type="nucleotide sequence ID" value="NZ_BNBD01000002.1"/>
</dbReference>
<accession>A0A919EBF9</accession>
<evidence type="ECO:0000313" key="3">
    <source>
        <dbReference type="EMBL" id="GHF33612.1"/>
    </source>
</evidence>
<sequence length="438" mass="48059">MSTAVLESKSLVRNLKAQLAEKSAEAERISQTFKVEDNGGFVVSTEQANAFKKVSAQAMELKQLIADAEGMGEVKQYLAAPDSIPAAGQHYGQKPLSTMEGKSLGDLFVESDAYKNAAQAGFRDRPYVRAEMEGKSIFSLSAGTVTHQTLGSAQNLGIAEREYRKFHIRDLFPKSSTKQAVLYGARETGWTNNAKQVKERYGSDGVSPATGADTDTWGRAPRSKLSLVPVMYPVSEIAHLLDAHKNILSDEPRLKTFINSRMIEGVKYQEDWDLLHSVGDGQSLTGIFNTPGVQQYKGLNTDQYSVQIRRSITKALLAEYDPTGIVLSPTMWEHVEVEEDKTGAFRVALQIAVGATKRVWRLDVVETTAMADDNFLVGAFGLGAQLHDRESVSVTVSSENADNFEKGLITFRADERVALEVPRPESFVIGTWTQPTTG</sequence>
<dbReference type="SUPFAM" id="SSF56563">
    <property type="entry name" value="Major capsid protein gp5"/>
    <property type="match status" value="1"/>
</dbReference>
<evidence type="ECO:0000256" key="1">
    <source>
        <dbReference type="ARBA" id="ARBA00004328"/>
    </source>
</evidence>
<dbReference type="Pfam" id="PF05065">
    <property type="entry name" value="Phage_capsid"/>
    <property type="match status" value="1"/>
</dbReference>
<dbReference type="Gene3D" id="3.30.2400.10">
    <property type="entry name" value="Major capsid protein gp5"/>
    <property type="match status" value="1"/>
</dbReference>
<dbReference type="InterPro" id="IPR024455">
    <property type="entry name" value="Phage_capsid"/>
</dbReference>
<dbReference type="Proteomes" id="UP000638313">
    <property type="component" value="Unassembled WGS sequence"/>
</dbReference>
<dbReference type="EMBL" id="BNBD01000002">
    <property type="protein sequence ID" value="GHF33612.1"/>
    <property type="molecule type" value="Genomic_DNA"/>
</dbReference>
<evidence type="ECO:0000313" key="4">
    <source>
        <dbReference type="Proteomes" id="UP000638313"/>
    </source>
</evidence>
<dbReference type="InterPro" id="IPR054612">
    <property type="entry name" value="Phage_capsid-like_C"/>
</dbReference>
<dbReference type="Gene3D" id="3.30.2320.10">
    <property type="entry name" value="hypothetical protein PF0899 domain"/>
    <property type="match status" value="1"/>
</dbReference>
<proteinExistence type="predicted"/>
<comment type="caution">
    <text evidence="3">The sequence shown here is derived from an EMBL/GenBank/DDBJ whole genome shotgun (WGS) entry which is preliminary data.</text>
</comment>
<reference evidence="3" key="2">
    <citation type="submission" date="2020-09" db="EMBL/GenBank/DDBJ databases">
        <authorList>
            <person name="Sun Q."/>
            <person name="Ohkuma M."/>
        </authorList>
    </citation>
    <scope>NUCLEOTIDE SEQUENCE</scope>
    <source>
        <strain evidence="3">JCM 4059</strain>
    </source>
</reference>
<dbReference type="AlphaFoldDB" id="A0A919EBF9"/>
<comment type="subcellular location">
    <subcellularLocation>
        <location evidence="1">Virion</location>
    </subcellularLocation>
</comment>
<protein>
    <recommendedName>
        <fullName evidence="2">Phage capsid-like C-terminal domain-containing protein</fullName>
    </recommendedName>
</protein>
<evidence type="ECO:0000259" key="2">
    <source>
        <dbReference type="Pfam" id="PF05065"/>
    </source>
</evidence>
<keyword evidence="4" id="KW-1185">Reference proteome</keyword>